<feature type="compositionally biased region" description="Basic and acidic residues" evidence="8">
    <location>
        <begin position="478"/>
        <end position="487"/>
    </location>
</feature>
<evidence type="ECO:0000256" key="4">
    <source>
        <dbReference type="ARBA" id="ARBA00022771"/>
    </source>
</evidence>
<evidence type="ECO:0000256" key="5">
    <source>
        <dbReference type="ARBA" id="ARBA00022833"/>
    </source>
</evidence>
<evidence type="ECO:0000256" key="6">
    <source>
        <dbReference type="ARBA" id="ARBA00023329"/>
    </source>
</evidence>
<reference evidence="12 13" key="1">
    <citation type="journal article" date="2023" name="Plants (Basel)">
        <title>Bridging the Gap: Combining Genomics and Transcriptomics Approaches to Understand Stylosanthes scabra, an Orphan Legume from the Brazilian Caatinga.</title>
        <authorList>
            <person name="Ferreira-Neto J.R.C."/>
            <person name="da Silva M.D."/>
            <person name="Binneck E."/>
            <person name="de Melo N.F."/>
            <person name="da Silva R.H."/>
            <person name="de Melo A.L.T.M."/>
            <person name="Pandolfi V."/>
            <person name="Bustamante F.O."/>
            <person name="Brasileiro-Vidal A.C."/>
            <person name="Benko-Iseppon A.M."/>
        </authorList>
    </citation>
    <scope>NUCLEOTIDE SEQUENCE [LARGE SCALE GENOMIC DNA]</scope>
    <source>
        <tissue evidence="12">Leaves</tissue>
    </source>
</reference>
<evidence type="ECO:0000259" key="10">
    <source>
        <dbReference type="PROSITE" id="PS50135"/>
    </source>
</evidence>
<evidence type="ECO:0000256" key="2">
    <source>
        <dbReference type="ARBA" id="ARBA00011726"/>
    </source>
</evidence>
<keyword evidence="3" id="KW-0479">Metal-binding</keyword>
<feature type="domain" description="ZZ-type" evidence="10">
    <location>
        <begin position="559"/>
        <end position="609"/>
    </location>
</feature>
<organism evidence="12 13">
    <name type="scientific">Stylosanthes scabra</name>
    <dbReference type="NCBI Taxonomy" id="79078"/>
    <lineage>
        <taxon>Eukaryota</taxon>
        <taxon>Viridiplantae</taxon>
        <taxon>Streptophyta</taxon>
        <taxon>Embryophyta</taxon>
        <taxon>Tracheophyta</taxon>
        <taxon>Spermatophyta</taxon>
        <taxon>Magnoliopsida</taxon>
        <taxon>eudicotyledons</taxon>
        <taxon>Gunneridae</taxon>
        <taxon>Pentapetalae</taxon>
        <taxon>rosids</taxon>
        <taxon>fabids</taxon>
        <taxon>Fabales</taxon>
        <taxon>Fabaceae</taxon>
        <taxon>Papilionoideae</taxon>
        <taxon>50 kb inversion clade</taxon>
        <taxon>dalbergioids sensu lato</taxon>
        <taxon>Dalbergieae</taxon>
        <taxon>Pterocarpus clade</taxon>
        <taxon>Stylosanthes</taxon>
    </lineage>
</organism>
<feature type="region of interest" description="Disordered" evidence="8">
    <location>
        <begin position="169"/>
        <end position="243"/>
    </location>
</feature>
<dbReference type="InterPro" id="IPR000270">
    <property type="entry name" value="PB1_dom"/>
</dbReference>
<feature type="compositionally biased region" description="Basic and acidic residues" evidence="8">
    <location>
        <begin position="184"/>
        <end position="202"/>
    </location>
</feature>
<dbReference type="SMART" id="SM00291">
    <property type="entry name" value="ZnF_ZZ"/>
    <property type="match status" value="1"/>
</dbReference>
<dbReference type="Pfam" id="PF00564">
    <property type="entry name" value="PB1"/>
    <property type="match status" value="1"/>
</dbReference>
<feature type="domain" description="PB1" evidence="11">
    <location>
        <begin position="4"/>
        <end position="89"/>
    </location>
</feature>
<gene>
    <name evidence="12" type="ORF">PIB30_024506</name>
</gene>
<evidence type="ECO:0000259" key="11">
    <source>
        <dbReference type="PROSITE" id="PS51745"/>
    </source>
</evidence>
<dbReference type="InterPro" id="IPR043145">
    <property type="entry name" value="Znf_ZZ_sf"/>
</dbReference>
<dbReference type="InterPro" id="IPR053793">
    <property type="entry name" value="PB1-like"/>
</dbReference>
<dbReference type="PROSITE" id="PS50030">
    <property type="entry name" value="UBA"/>
    <property type="match status" value="2"/>
</dbReference>
<feature type="domain" description="UBA" evidence="9">
    <location>
        <begin position="954"/>
        <end position="1003"/>
    </location>
</feature>
<dbReference type="InterPro" id="IPR013783">
    <property type="entry name" value="Ig-like_fold"/>
</dbReference>
<dbReference type="EMBL" id="JASCZI010271948">
    <property type="protein sequence ID" value="MED6218181.1"/>
    <property type="molecule type" value="Genomic_DNA"/>
</dbReference>
<evidence type="ECO:0000259" key="9">
    <source>
        <dbReference type="PROSITE" id="PS50030"/>
    </source>
</evidence>
<dbReference type="Pfam" id="PF16158">
    <property type="entry name" value="N_BRCA1_IG"/>
    <property type="match status" value="1"/>
</dbReference>
<keyword evidence="13" id="KW-1185">Reference proteome</keyword>
<feature type="region of interest" description="Disordered" evidence="8">
    <location>
        <begin position="413"/>
        <end position="450"/>
    </location>
</feature>
<dbReference type="SMART" id="SM00666">
    <property type="entry name" value="PB1"/>
    <property type="match status" value="1"/>
</dbReference>
<sequence length="1005" mass="107101">MESTQVVKVKYGDTLRRFTVGVTENNLLDIDMAGLRAKILSLFNLTSGSDLVLKYVDEDGDLVTLVDDDDLLDAMKQHLKFLRIDVHINNGSGATPSSSFASSGNATPLRFPHIPNPVEVVLGSDALKSVPEPLREAASKLTNDLISNNPVAVKVADFVTKGGTVIPNPDGLAGASAGPSSKNSDPEKSSSSRERGPRRERVSSTSKASQPMESENVTKDGPLFEKPADPTPPNASQQVEAENASRAVPLVMAPDALKSVPEPLRESVTKLINEFVASSPVIAQALDSASKTRNTSFKAWAQALAAAGSSSKNGIPGKSSSPKSRGSGSTSGVSASDASQKEEAENVTRTVPLVITPDSLKSLPENLRDAVSKFTTDLLSYGPVAANIADSISKMGIPSPYFQAHVSAGVNSQNGVPRVSVPSEARGSQSVHVDSTSNAGQQVGAGNPNQGFVLLSDPLASHSTNVNAAPIAPVIPDGDGKKGKKCADVGSSSKGESRGGSPISAAPSIINIMPNHVPPNSSAYYPFMGVPPESSQLRRKACWGGRRSPNSTEANGMFHKGVRCDGCGAHPITGPRFKSKVKENYDLCSICFIKMGNEMDYIKIERPVYHSPPCSPFSSGAYDDPSGYMVPFPPMPRPLTMQPPLMGSTTLPHAFKPEAMFREATKHVKPKLDSRFVLDVNVIDGTMMAPSTTFTKIWRMRNNGSVAWPKGSQLVWIGGDHLSESHSVYLEVPEEGVPADKELDIAVDFRAPQLPGRYVSYWRMASPSGHKFGQRVWVLIQVDASLKDSFYDSSQGLNLNIPLGGSGGHQTIDINVQPLDDDTFLQNLNPVSATEAVNPSADKQPRQDLETGLSVDATFVVPVASSPATSSAPATAAAPSDASSYPIIDFSATVPTAPADQQLSAVETQSSSMGSGGNGSVEETLLKELEEMGFKQVDLNKEILRMNEYNLEQSVDDLCGVSEWDPILEELQEMGFHDNEMNKRLLKKNNGSIKRVVMDLINGGE</sequence>
<evidence type="ECO:0000313" key="12">
    <source>
        <dbReference type="EMBL" id="MED6218181.1"/>
    </source>
</evidence>
<feature type="region of interest" description="Disordered" evidence="8">
    <location>
        <begin position="470"/>
        <end position="506"/>
    </location>
</feature>
<keyword evidence="6" id="KW-0968">Cytoplasmic vesicle</keyword>
<comment type="subunit">
    <text evidence="2">Homodimers and heterodimers.</text>
</comment>
<evidence type="ECO:0000256" key="3">
    <source>
        <dbReference type="ARBA" id="ARBA00022723"/>
    </source>
</evidence>
<keyword evidence="5" id="KW-0862">Zinc</keyword>
<dbReference type="CDD" id="cd14319">
    <property type="entry name" value="UBA_NBR1"/>
    <property type="match status" value="1"/>
</dbReference>
<dbReference type="InterPro" id="IPR056893">
    <property type="entry name" value="UBA_Nbr1_C"/>
</dbReference>
<dbReference type="SUPFAM" id="SSF46934">
    <property type="entry name" value="UBA-like"/>
    <property type="match status" value="1"/>
</dbReference>
<feature type="region of interest" description="Disordered" evidence="8">
    <location>
        <begin position="308"/>
        <end position="350"/>
    </location>
</feature>
<dbReference type="InterPro" id="IPR032350">
    <property type="entry name" value="Nbr1_FW"/>
</dbReference>
<dbReference type="Pfam" id="PF24932">
    <property type="entry name" value="UBA_NBR1_C"/>
    <property type="match status" value="2"/>
</dbReference>
<dbReference type="Gene3D" id="1.10.8.10">
    <property type="entry name" value="DNA helicase RuvA subunit, C-terminal domain"/>
    <property type="match status" value="2"/>
</dbReference>
<proteinExistence type="predicted"/>
<dbReference type="SUPFAM" id="SSF57850">
    <property type="entry name" value="RING/U-box"/>
    <property type="match status" value="1"/>
</dbReference>
<dbReference type="SUPFAM" id="SSF54277">
    <property type="entry name" value="CAD &amp; PB1 domains"/>
    <property type="match status" value="1"/>
</dbReference>
<dbReference type="Pfam" id="PF00569">
    <property type="entry name" value="ZZ"/>
    <property type="match status" value="1"/>
</dbReference>
<keyword evidence="4 7" id="KW-0863">Zinc-finger</keyword>
<dbReference type="CDD" id="cd14947">
    <property type="entry name" value="NBR1_like"/>
    <property type="match status" value="1"/>
</dbReference>
<comment type="subcellular location">
    <subcellularLocation>
        <location evidence="1">Cytoplasmic vesicle</location>
        <location evidence="1">Autophagosome</location>
    </subcellularLocation>
</comment>
<evidence type="ECO:0000256" key="8">
    <source>
        <dbReference type="SAM" id="MobiDB-lite"/>
    </source>
</evidence>
<protein>
    <recommendedName>
        <fullName evidence="14">Protein NBR1 homolog</fullName>
    </recommendedName>
</protein>
<feature type="compositionally biased region" description="Low complexity" evidence="8">
    <location>
        <begin position="308"/>
        <end position="332"/>
    </location>
</feature>
<evidence type="ECO:0000256" key="7">
    <source>
        <dbReference type="PROSITE-ProRule" id="PRU00228"/>
    </source>
</evidence>
<feature type="compositionally biased region" description="Low complexity" evidence="8">
    <location>
        <begin position="490"/>
        <end position="506"/>
    </location>
</feature>
<dbReference type="Gene3D" id="3.30.60.90">
    <property type="match status" value="1"/>
</dbReference>
<dbReference type="InterPro" id="IPR000433">
    <property type="entry name" value="Znf_ZZ"/>
</dbReference>
<dbReference type="PROSITE" id="PS50135">
    <property type="entry name" value="ZF_ZZ_2"/>
    <property type="match status" value="1"/>
</dbReference>
<evidence type="ECO:0000313" key="13">
    <source>
        <dbReference type="Proteomes" id="UP001341840"/>
    </source>
</evidence>
<comment type="caution">
    <text evidence="12">The sequence shown here is derived from an EMBL/GenBank/DDBJ whole genome shotgun (WGS) entry which is preliminary data.</text>
</comment>
<dbReference type="PANTHER" id="PTHR20930">
    <property type="entry name" value="OVARIAN CARCINOMA ANTIGEN CA125-RELATED"/>
    <property type="match status" value="1"/>
</dbReference>
<feature type="compositionally biased region" description="Basic and acidic residues" evidence="8">
    <location>
        <begin position="216"/>
        <end position="228"/>
    </location>
</feature>
<dbReference type="PROSITE" id="PS51745">
    <property type="entry name" value="PB1"/>
    <property type="match status" value="1"/>
</dbReference>
<dbReference type="Gene3D" id="2.60.40.10">
    <property type="entry name" value="Immunoglobulins"/>
    <property type="match status" value="1"/>
</dbReference>
<dbReference type="Gene3D" id="3.10.20.90">
    <property type="entry name" value="Phosphatidylinositol 3-kinase Catalytic Subunit, Chain A, domain 1"/>
    <property type="match status" value="1"/>
</dbReference>
<dbReference type="PANTHER" id="PTHR20930:SF0">
    <property type="entry name" value="PROTEIN ILRUN"/>
    <property type="match status" value="1"/>
</dbReference>
<feature type="domain" description="UBA" evidence="9">
    <location>
        <begin position="920"/>
        <end position="958"/>
    </location>
</feature>
<dbReference type="InterPro" id="IPR015940">
    <property type="entry name" value="UBA"/>
</dbReference>
<evidence type="ECO:0000256" key="1">
    <source>
        <dbReference type="ARBA" id="ARBA00004419"/>
    </source>
</evidence>
<evidence type="ECO:0008006" key="14">
    <source>
        <dbReference type="Google" id="ProtNLM"/>
    </source>
</evidence>
<dbReference type="InterPro" id="IPR009060">
    <property type="entry name" value="UBA-like_sf"/>
</dbReference>
<feature type="compositionally biased region" description="Polar residues" evidence="8">
    <location>
        <begin position="426"/>
        <end position="441"/>
    </location>
</feature>
<accession>A0ABU6Z844</accession>
<dbReference type="Proteomes" id="UP001341840">
    <property type="component" value="Unassembled WGS sequence"/>
</dbReference>
<feature type="compositionally biased region" description="Polar residues" evidence="8">
    <location>
        <begin position="205"/>
        <end position="215"/>
    </location>
</feature>
<name>A0ABU6Z844_9FABA</name>